<dbReference type="GO" id="GO:0005768">
    <property type="term" value="C:endosome"/>
    <property type="evidence" value="ECO:0007669"/>
    <property type="project" value="TreeGrafter"/>
</dbReference>
<dbReference type="FunFam" id="3.90.550.10:FF:000127">
    <property type="entry name" value="Probable glycosyltransferase 7"/>
    <property type="match status" value="1"/>
</dbReference>
<dbReference type="AlphaFoldDB" id="A0A4S4DID9"/>
<evidence type="ECO:0000256" key="8">
    <source>
        <dbReference type="ARBA" id="ARBA00023034"/>
    </source>
</evidence>
<dbReference type="GO" id="GO:0008378">
    <property type="term" value="F:galactosyltransferase activity"/>
    <property type="evidence" value="ECO:0007669"/>
    <property type="project" value="TreeGrafter"/>
</dbReference>
<keyword evidence="5 11" id="KW-0812">Transmembrane</keyword>
<evidence type="ECO:0000256" key="10">
    <source>
        <dbReference type="ARBA" id="ARBA00023180"/>
    </source>
</evidence>
<feature type="transmembrane region" description="Helical" evidence="11">
    <location>
        <begin position="20"/>
        <end position="41"/>
    </location>
</feature>
<accession>A0A4S4DID9</accession>
<dbReference type="InterPro" id="IPR029044">
    <property type="entry name" value="Nucleotide-diphossugar_trans"/>
</dbReference>
<dbReference type="GO" id="GO:0000139">
    <property type="term" value="C:Golgi membrane"/>
    <property type="evidence" value="ECO:0007669"/>
    <property type="project" value="UniProtKB-SubCell"/>
</dbReference>
<comment type="similarity">
    <text evidence="2">Belongs to the glycosyltransferase 34 family.</text>
</comment>
<evidence type="ECO:0000256" key="5">
    <source>
        <dbReference type="ARBA" id="ARBA00022692"/>
    </source>
</evidence>
<dbReference type="Pfam" id="PF05637">
    <property type="entry name" value="Glyco_transf_34"/>
    <property type="match status" value="1"/>
</dbReference>
<protein>
    <submittedName>
        <fullName evidence="12">Uncharacterized protein</fullName>
    </submittedName>
</protein>
<keyword evidence="4" id="KW-0808">Transferase</keyword>
<evidence type="ECO:0000256" key="3">
    <source>
        <dbReference type="ARBA" id="ARBA00022676"/>
    </source>
</evidence>
<evidence type="ECO:0000256" key="4">
    <source>
        <dbReference type="ARBA" id="ARBA00022679"/>
    </source>
</evidence>
<sequence length="440" mass="51125">MSKTTIQVKSQPFIRDKFSIFFRATVLVALFMVLALCSFYTKPWPKFSTPSSLIGSKSEADNTCHDPIDATFYDDPKLSYSIDTPMENWDEKRQEWLKHHPSFAAGAGERVLLLTGSQPSNCKNPIGDHFLLRFFKNKVDYCRIHGYDVFYNNAFMHPKMPSYWAKIPIVRATMLAHPEVEWIWWVDSDAVITDMDFKLPLERYKAHNLVVEGWPDLIYKYRSWIGVNAGVFLIRNCQWSMDFMEAWASMGPQTPNYKKWGQILKSTLKDKTYPESDDQSALIYLILKKKDRWANKIYIENEYCFQGYWESIVGTFDNVTNKDMELEKKVHGLRRRHAEKVRESYGEMREDHLKINGYGKGSGRRPFITHFTGCQPCSGNHNPMYAGDSCWKGIERALNFADNQVLRNFGFVHPNLLDSSSVSPLPFDFPSRGIDHYKSE</sequence>
<evidence type="ECO:0000256" key="7">
    <source>
        <dbReference type="ARBA" id="ARBA00022989"/>
    </source>
</evidence>
<evidence type="ECO:0000256" key="1">
    <source>
        <dbReference type="ARBA" id="ARBA00004323"/>
    </source>
</evidence>
<dbReference type="GO" id="GO:0005802">
    <property type="term" value="C:trans-Golgi network"/>
    <property type="evidence" value="ECO:0007669"/>
    <property type="project" value="TreeGrafter"/>
</dbReference>
<proteinExistence type="inferred from homology"/>
<keyword evidence="8" id="KW-0333">Golgi apparatus</keyword>
<gene>
    <name evidence="12" type="ORF">TEA_003138</name>
</gene>
<evidence type="ECO:0000313" key="12">
    <source>
        <dbReference type="EMBL" id="THG02583.1"/>
    </source>
</evidence>
<keyword evidence="6" id="KW-0735">Signal-anchor</keyword>
<dbReference type="Proteomes" id="UP000306102">
    <property type="component" value="Unassembled WGS sequence"/>
</dbReference>
<evidence type="ECO:0000256" key="11">
    <source>
        <dbReference type="SAM" id="Phobius"/>
    </source>
</evidence>
<evidence type="ECO:0000256" key="2">
    <source>
        <dbReference type="ARBA" id="ARBA00005664"/>
    </source>
</evidence>
<keyword evidence="3" id="KW-0328">Glycosyltransferase</keyword>
<organism evidence="12 13">
    <name type="scientific">Camellia sinensis var. sinensis</name>
    <name type="common">China tea</name>
    <dbReference type="NCBI Taxonomy" id="542762"/>
    <lineage>
        <taxon>Eukaryota</taxon>
        <taxon>Viridiplantae</taxon>
        <taxon>Streptophyta</taxon>
        <taxon>Embryophyta</taxon>
        <taxon>Tracheophyta</taxon>
        <taxon>Spermatophyta</taxon>
        <taxon>Magnoliopsida</taxon>
        <taxon>eudicotyledons</taxon>
        <taxon>Gunneridae</taxon>
        <taxon>Pentapetalae</taxon>
        <taxon>asterids</taxon>
        <taxon>Ericales</taxon>
        <taxon>Theaceae</taxon>
        <taxon>Camellia</taxon>
    </lineage>
</organism>
<evidence type="ECO:0000256" key="6">
    <source>
        <dbReference type="ARBA" id="ARBA00022968"/>
    </source>
</evidence>
<dbReference type="STRING" id="542762.A0A4S4DID9"/>
<keyword evidence="13" id="KW-1185">Reference proteome</keyword>
<dbReference type="PANTHER" id="PTHR31311:SF3">
    <property type="entry name" value="GLYCOSYLTRANSFERASE 7-RELATED"/>
    <property type="match status" value="1"/>
</dbReference>
<keyword evidence="10" id="KW-0325">Glycoprotein</keyword>
<keyword evidence="9 11" id="KW-0472">Membrane</keyword>
<dbReference type="Gene3D" id="3.90.550.10">
    <property type="entry name" value="Spore Coat Polysaccharide Biosynthesis Protein SpsA, Chain A"/>
    <property type="match status" value="1"/>
</dbReference>
<evidence type="ECO:0000313" key="13">
    <source>
        <dbReference type="Proteomes" id="UP000306102"/>
    </source>
</evidence>
<comment type="caution">
    <text evidence="12">The sequence shown here is derived from an EMBL/GenBank/DDBJ whole genome shotgun (WGS) entry which is preliminary data.</text>
</comment>
<dbReference type="PANTHER" id="PTHR31311">
    <property type="entry name" value="XYLOGLUCAN 6-XYLOSYLTRANSFERASE 5-RELATED-RELATED"/>
    <property type="match status" value="1"/>
</dbReference>
<keyword evidence="7 11" id="KW-1133">Transmembrane helix</keyword>
<evidence type="ECO:0000256" key="9">
    <source>
        <dbReference type="ARBA" id="ARBA00023136"/>
    </source>
</evidence>
<name>A0A4S4DID9_CAMSN</name>
<dbReference type="InterPro" id="IPR008630">
    <property type="entry name" value="Glyco_trans_34"/>
</dbReference>
<reference evidence="12 13" key="1">
    <citation type="journal article" date="2018" name="Proc. Natl. Acad. Sci. U.S.A.">
        <title>Draft genome sequence of Camellia sinensis var. sinensis provides insights into the evolution of the tea genome and tea quality.</title>
        <authorList>
            <person name="Wei C."/>
            <person name="Yang H."/>
            <person name="Wang S."/>
            <person name="Zhao J."/>
            <person name="Liu C."/>
            <person name="Gao L."/>
            <person name="Xia E."/>
            <person name="Lu Y."/>
            <person name="Tai Y."/>
            <person name="She G."/>
            <person name="Sun J."/>
            <person name="Cao H."/>
            <person name="Tong W."/>
            <person name="Gao Q."/>
            <person name="Li Y."/>
            <person name="Deng W."/>
            <person name="Jiang X."/>
            <person name="Wang W."/>
            <person name="Chen Q."/>
            <person name="Zhang S."/>
            <person name="Li H."/>
            <person name="Wu J."/>
            <person name="Wang P."/>
            <person name="Li P."/>
            <person name="Shi C."/>
            <person name="Zheng F."/>
            <person name="Jian J."/>
            <person name="Huang B."/>
            <person name="Shan D."/>
            <person name="Shi M."/>
            <person name="Fang C."/>
            <person name="Yue Y."/>
            <person name="Li F."/>
            <person name="Li D."/>
            <person name="Wei S."/>
            <person name="Han B."/>
            <person name="Jiang C."/>
            <person name="Yin Y."/>
            <person name="Xia T."/>
            <person name="Zhang Z."/>
            <person name="Bennetzen J.L."/>
            <person name="Zhao S."/>
            <person name="Wan X."/>
        </authorList>
    </citation>
    <scope>NUCLEOTIDE SEQUENCE [LARGE SCALE GENOMIC DNA]</scope>
    <source>
        <strain evidence="13">cv. Shuchazao</strain>
        <tissue evidence="12">Leaf</tissue>
    </source>
</reference>
<comment type="subcellular location">
    <subcellularLocation>
        <location evidence="1">Golgi apparatus membrane</location>
        <topology evidence="1">Single-pass type II membrane protein</topology>
    </subcellularLocation>
</comment>
<dbReference type="EMBL" id="SDRB02011156">
    <property type="protein sequence ID" value="THG02583.1"/>
    <property type="molecule type" value="Genomic_DNA"/>
</dbReference>